<accession>A0A0D0KC58</accession>
<feature type="signal peptide" evidence="4">
    <location>
        <begin position="1"/>
        <end position="29"/>
    </location>
</feature>
<keyword evidence="3" id="KW-0949">S-adenosyl-L-methionine</keyword>
<reference evidence="6 7" key="1">
    <citation type="submission" date="2014-12" db="EMBL/GenBank/DDBJ databases">
        <title>16Stimator: statistical estimation of ribosomal gene copy numbers from draft genome assemblies.</title>
        <authorList>
            <person name="Perisin M.A."/>
            <person name="Vetter M."/>
            <person name="Gilbert J.A."/>
            <person name="Bergelson J."/>
        </authorList>
    </citation>
    <scope>NUCLEOTIDE SEQUENCE [LARGE SCALE GENOMIC DNA]</scope>
    <source>
        <strain evidence="6 7">MEJ086</strain>
    </source>
</reference>
<dbReference type="RefSeq" id="WP_042551841.1">
    <property type="nucleotide sequence ID" value="NZ_JXQW01000001.1"/>
</dbReference>
<name>A0A0D0KC58_9PSED</name>
<protein>
    <submittedName>
        <fullName evidence="6">Methyltransferase</fullName>
    </submittedName>
</protein>
<dbReference type="Pfam" id="PF13847">
    <property type="entry name" value="Methyltransf_31"/>
    <property type="match status" value="1"/>
</dbReference>
<dbReference type="InterPro" id="IPR026170">
    <property type="entry name" value="FAM173A/B"/>
</dbReference>
<gene>
    <name evidence="6" type="ORF">RU08_00645</name>
</gene>
<dbReference type="EMBL" id="JXQW01000001">
    <property type="protein sequence ID" value="KIQ06596.1"/>
    <property type="molecule type" value="Genomic_DNA"/>
</dbReference>
<dbReference type="AlphaFoldDB" id="A0A0D0KC58"/>
<evidence type="ECO:0000256" key="2">
    <source>
        <dbReference type="ARBA" id="ARBA00022679"/>
    </source>
</evidence>
<dbReference type="InterPro" id="IPR029063">
    <property type="entry name" value="SAM-dependent_MTases_sf"/>
</dbReference>
<feature type="domain" description="Methyltransferase" evidence="5">
    <location>
        <begin position="60"/>
        <end position="125"/>
    </location>
</feature>
<dbReference type="Proteomes" id="UP000032068">
    <property type="component" value="Unassembled WGS sequence"/>
</dbReference>
<keyword evidence="1 6" id="KW-0489">Methyltransferase</keyword>
<proteinExistence type="predicted"/>
<organism evidence="6 7">
    <name type="scientific">Pseudomonas fulva</name>
    <dbReference type="NCBI Taxonomy" id="47880"/>
    <lineage>
        <taxon>Bacteria</taxon>
        <taxon>Pseudomonadati</taxon>
        <taxon>Pseudomonadota</taxon>
        <taxon>Gammaproteobacteria</taxon>
        <taxon>Pseudomonadales</taxon>
        <taxon>Pseudomonadaceae</taxon>
        <taxon>Pseudomonas</taxon>
    </lineage>
</organism>
<keyword evidence="2 6" id="KW-0808">Transferase</keyword>
<comment type="caution">
    <text evidence="6">The sequence shown here is derived from an EMBL/GenBank/DDBJ whole genome shotgun (WGS) entry which is preliminary data.</text>
</comment>
<evidence type="ECO:0000256" key="1">
    <source>
        <dbReference type="ARBA" id="ARBA00022603"/>
    </source>
</evidence>
<evidence type="ECO:0000313" key="7">
    <source>
        <dbReference type="Proteomes" id="UP000032068"/>
    </source>
</evidence>
<dbReference type="GO" id="GO:0032259">
    <property type="term" value="P:methylation"/>
    <property type="evidence" value="ECO:0007669"/>
    <property type="project" value="UniProtKB-KW"/>
</dbReference>
<evidence type="ECO:0000313" key="6">
    <source>
        <dbReference type="EMBL" id="KIQ06596.1"/>
    </source>
</evidence>
<sequence length="264" mass="28906">MNTASARPLSLCATALALFGLLHSASTHAQTIALDVPYVPTPEPVVARMLEMANVGPDDYVVDLGSGDGRIAISAVKDRGAKAAYGIDLNPQRIEEAEANAQQAGVMDKVVFEQGDLFKKDIADADVLTMYLLNSVNMRLRPVILDTLEPGTRVVSHAFSMEDWEPDRSDIVEGARIYLWVVPAKIAGNWQIESEGETFHVDLQQRFQEISGTTQHQENLRGRLNGTELRFEVDGKLYVGQVEGDRIEPISAEGAVTGWSARRS</sequence>
<dbReference type="PANTHER" id="PTHR13610:SF11">
    <property type="entry name" value="METHYLTRANSFERASE DOMAIN-CONTAINING PROTEIN"/>
    <property type="match status" value="1"/>
</dbReference>
<dbReference type="PANTHER" id="PTHR13610">
    <property type="entry name" value="METHYLTRANSFERASE DOMAIN-CONTAINING PROTEIN"/>
    <property type="match status" value="1"/>
</dbReference>
<dbReference type="SUPFAM" id="SSF53335">
    <property type="entry name" value="S-adenosyl-L-methionine-dependent methyltransferases"/>
    <property type="match status" value="1"/>
</dbReference>
<evidence type="ECO:0000259" key="5">
    <source>
        <dbReference type="Pfam" id="PF13847"/>
    </source>
</evidence>
<dbReference type="Gene3D" id="3.40.50.150">
    <property type="entry name" value="Vaccinia Virus protein VP39"/>
    <property type="match status" value="1"/>
</dbReference>
<dbReference type="InterPro" id="IPR025714">
    <property type="entry name" value="Methyltranfer_dom"/>
</dbReference>
<keyword evidence="4" id="KW-0732">Signal</keyword>
<evidence type="ECO:0000256" key="3">
    <source>
        <dbReference type="ARBA" id="ARBA00022691"/>
    </source>
</evidence>
<feature type="chain" id="PRO_5002226032" evidence="4">
    <location>
        <begin position="30"/>
        <end position="264"/>
    </location>
</feature>
<dbReference type="GO" id="GO:0016279">
    <property type="term" value="F:protein-lysine N-methyltransferase activity"/>
    <property type="evidence" value="ECO:0007669"/>
    <property type="project" value="InterPro"/>
</dbReference>
<dbReference type="OrthoDB" id="281208at2"/>
<evidence type="ECO:0000256" key="4">
    <source>
        <dbReference type="SAM" id="SignalP"/>
    </source>
</evidence>
<dbReference type="CDD" id="cd02440">
    <property type="entry name" value="AdoMet_MTases"/>
    <property type="match status" value="1"/>
</dbReference>